<keyword evidence="2 5" id="KW-0812">Transmembrane</keyword>
<keyword evidence="6" id="KW-0645">Protease</keyword>
<evidence type="ECO:0000256" key="5">
    <source>
        <dbReference type="SAM" id="Phobius"/>
    </source>
</evidence>
<feature type="transmembrane region" description="Helical" evidence="5">
    <location>
        <begin position="59"/>
        <end position="80"/>
    </location>
</feature>
<dbReference type="InterPro" id="IPR001940">
    <property type="entry name" value="Peptidase_S1C"/>
</dbReference>
<dbReference type="GO" id="GO:0016020">
    <property type="term" value="C:membrane"/>
    <property type="evidence" value="ECO:0007669"/>
    <property type="project" value="UniProtKB-SubCell"/>
</dbReference>
<keyword evidence="6" id="KW-0378">Hydrolase</keyword>
<dbReference type="InterPro" id="IPR009003">
    <property type="entry name" value="Peptidase_S1_PA"/>
</dbReference>
<evidence type="ECO:0000313" key="6">
    <source>
        <dbReference type="EMBL" id="TNC22936.1"/>
    </source>
</evidence>
<dbReference type="EMBL" id="VDFW01000023">
    <property type="protein sequence ID" value="TNC22936.1"/>
    <property type="molecule type" value="Genomic_DNA"/>
</dbReference>
<sequence>MNWVDVLVIVLALLAAISGARQGIVIALPALVGVVGGAILGIRIAPLIVDLFQNPAAKVAFAVAVVVFLVALGETLGVWAGRRIKHAVKSRVNTSKLSGIDQTLGAIVQALVVFVVAWLIAVPLTAVASMPGLAKAINSSAVLGAVDRAMPAAAEGLPADLRKLLDVSGFPSIVDPFQQTQINEVAPPDPSLPSSAVAAQLRGSVLKIRGTAPSCSRALEGSGFVVAPQRVMTNAHVVAGTDETAVETPQGRLPARVVYFDPEVDIAVLAVPRLQAQPLTIAPTPGKAGDSTIVLGYPLDGPYTATAGRIRNEITLQGPDIYDSRTVRRDVFTVRAQVRSGNSGGPMVNPQGEVVGVVFGASVQDPDTGFTLTVKQVRSAIDAAPSLSAQVGTGACAA</sequence>
<dbReference type="GO" id="GO:0009403">
    <property type="term" value="P:toxin biosynthetic process"/>
    <property type="evidence" value="ECO:0007669"/>
    <property type="project" value="InterPro"/>
</dbReference>
<dbReference type="Pfam" id="PF13365">
    <property type="entry name" value="Trypsin_2"/>
    <property type="match status" value="1"/>
</dbReference>
<evidence type="ECO:0000256" key="1">
    <source>
        <dbReference type="ARBA" id="ARBA00004141"/>
    </source>
</evidence>
<dbReference type="Gene3D" id="2.40.10.10">
    <property type="entry name" value="Trypsin-like serine proteases"/>
    <property type="match status" value="2"/>
</dbReference>
<feature type="transmembrane region" description="Helical" evidence="5">
    <location>
        <begin position="32"/>
        <end position="52"/>
    </location>
</feature>
<dbReference type="RefSeq" id="WP_139099012.1">
    <property type="nucleotide sequence ID" value="NZ_VDFW01000023.1"/>
</dbReference>
<keyword evidence="3 5" id="KW-1133">Transmembrane helix</keyword>
<dbReference type="Pfam" id="PF02674">
    <property type="entry name" value="Colicin_V"/>
    <property type="match status" value="1"/>
</dbReference>
<evidence type="ECO:0000256" key="2">
    <source>
        <dbReference type="ARBA" id="ARBA00022692"/>
    </source>
</evidence>
<dbReference type="AlphaFoldDB" id="A0A5C4M066"/>
<evidence type="ECO:0000313" key="7">
    <source>
        <dbReference type="Proteomes" id="UP000305546"/>
    </source>
</evidence>
<gene>
    <name evidence="6" type="ORF">FG385_23905</name>
</gene>
<dbReference type="GO" id="GO:0006508">
    <property type="term" value="P:proteolysis"/>
    <property type="evidence" value="ECO:0007669"/>
    <property type="project" value="UniProtKB-KW"/>
</dbReference>
<dbReference type="OrthoDB" id="9766361at2"/>
<keyword evidence="4 5" id="KW-0472">Membrane</keyword>
<feature type="transmembrane region" description="Helical" evidence="5">
    <location>
        <begin position="106"/>
        <end position="128"/>
    </location>
</feature>
<comment type="subcellular location">
    <subcellularLocation>
        <location evidence="1">Membrane</location>
        <topology evidence="1">Multi-pass membrane protein</topology>
    </subcellularLocation>
</comment>
<comment type="caution">
    <text evidence="6">The sequence shown here is derived from an EMBL/GenBank/DDBJ whole genome shotgun (WGS) entry which is preliminary data.</text>
</comment>
<dbReference type="NCBIfam" id="NF033740">
    <property type="entry name" value="MarP_fam_protase"/>
    <property type="match status" value="1"/>
</dbReference>
<reference evidence="6 7" key="1">
    <citation type="submission" date="2019-06" db="EMBL/GenBank/DDBJ databases">
        <title>Amycolatopsis alkalitolerans sp. nov., isolated from Gastrodia elata Blume.</title>
        <authorList>
            <person name="Narsing Rao M.P."/>
            <person name="Li W.J."/>
        </authorList>
    </citation>
    <scope>NUCLEOTIDE SEQUENCE [LARGE SCALE GENOMIC DNA]</scope>
    <source>
        <strain evidence="6 7">SYSUP0005</strain>
    </source>
</reference>
<dbReference type="Proteomes" id="UP000305546">
    <property type="component" value="Unassembled WGS sequence"/>
</dbReference>
<name>A0A5C4M066_9PSEU</name>
<dbReference type="SUPFAM" id="SSF50494">
    <property type="entry name" value="Trypsin-like serine proteases"/>
    <property type="match status" value="1"/>
</dbReference>
<evidence type="ECO:0000256" key="3">
    <source>
        <dbReference type="ARBA" id="ARBA00022989"/>
    </source>
</evidence>
<dbReference type="PRINTS" id="PR00834">
    <property type="entry name" value="PROTEASES2C"/>
</dbReference>
<dbReference type="InterPro" id="IPR043504">
    <property type="entry name" value="Peptidase_S1_PA_chymotrypsin"/>
</dbReference>
<organism evidence="6 7">
    <name type="scientific">Amycolatopsis alkalitolerans</name>
    <dbReference type="NCBI Taxonomy" id="2547244"/>
    <lineage>
        <taxon>Bacteria</taxon>
        <taxon>Bacillati</taxon>
        <taxon>Actinomycetota</taxon>
        <taxon>Actinomycetes</taxon>
        <taxon>Pseudonocardiales</taxon>
        <taxon>Pseudonocardiaceae</taxon>
        <taxon>Amycolatopsis</taxon>
    </lineage>
</organism>
<dbReference type="InterPro" id="IPR003825">
    <property type="entry name" value="Colicin-V_CvpA"/>
</dbReference>
<dbReference type="InterPro" id="IPR047680">
    <property type="entry name" value="MarP-like"/>
</dbReference>
<evidence type="ECO:0000256" key="4">
    <source>
        <dbReference type="ARBA" id="ARBA00023136"/>
    </source>
</evidence>
<proteinExistence type="predicted"/>
<dbReference type="PANTHER" id="PTHR43019:SF23">
    <property type="entry name" value="PROTEASE DO-LIKE 5, CHLOROPLASTIC"/>
    <property type="match status" value="1"/>
</dbReference>
<dbReference type="GO" id="GO:0004252">
    <property type="term" value="F:serine-type endopeptidase activity"/>
    <property type="evidence" value="ECO:0007669"/>
    <property type="project" value="InterPro"/>
</dbReference>
<keyword evidence="7" id="KW-1185">Reference proteome</keyword>
<accession>A0A5C4M066</accession>
<protein>
    <submittedName>
        <fullName evidence="6">MarP family serine protease</fullName>
    </submittedName>
</protein>
<dbReference type="PANTHER" id="PTHR43019">
    <property type="entry name" value="SERINE ENDOPROTEASE DEGS"/>
    <property type="match status" value="1"/>
</dbReference>